<dbReference type="PANTHER" id="PTHR12112:SF20">
    <property type="entry name" value="EXOPOLYPHOSPHATASE"/>
    <property type="match status" value="1"/>
</dbReference>
<evidence type="ECO:0000256" key="2">
    <source>
        <dbReference type="ARBA" id="ARBA00022723"/>
    </source>
</evidence>
<keyword evidence="2" id="KW-0479">Metal-binding</keyword>
<dbReference type="STRING" id="106004.A0A1Y2EQN2"/>
<feature type="coiled-coil region" evidence="5">
    <location>
        <begin position="301"/>
        <end position="328"/>
    </location>
</feature>
<feature type="domain" description="DDH" evidence="8">
    <location>
        <begin position="102"/>
        <end position="267"/>
    </location>
</feature>
<feature type="compositionally biased region" description="Pro residues" evidence="6">
    <location>
        <begin position="58"/>
        <end position="67"/>
    </location>
</feature>
<dbReference type="AlphaFoldDB" id="A0A1Y2EQN2"/>
<feature type="region of interest" description="Disordered" evidence="6">
    <location>
        <begin position="50"/>
        <end position="76"/>
    </location>
</feature>
<keyword evidence="3" id="KW-0378">Hydrolase</keyword>
<dbReference type="Gene3D" id="3.10.310.20">
    <property type="entry name" value="DHHA2 domain"/>
    <property type="match status" value="1"/>
</dbReference>
<sequence>MLPLQLSSALVALCALLPTSAALPSLPQQQTFGEDARAFAPLSADPAFDVTKYKDGGPPSPFPPSPTPGNETGHGHFSIWSRETKEEFLRDVSSNSAQDWTLVMGNEAGDLDSMVSALALAYTLSHDSKNPQKAVALLQTEQDALYLRPENALALHYARMATHHRDLLTIDELPVKPSEMWHRIKGIALVDHNVPLSRWGNATVLAILDHHEDRGHAPKAHPRVIEPSGSCSSLIARYMFERLDTIKKNGAEVLHGKLPTELLELLLRTIAIDTSGLKKEQRQPVDKESAETLFELSSWKKGKLKKKMGEIDDELSKAKKNLADLDVRALLRRDWKGDAVETASTKYPALALGFASSPVSLEEQILRTPEGTSPEWFAIERAWTSEIGADVSVCLTNFRDDDGTKTREIALVVAHGFGKRLSTRAATSLFDALKHAIENAGVELSPWSRPDGKPLLPRRGVWQLGEGSEASRKFWRPIIEKAAREWSG</sequence>
<evidence type="ECO:0000256" key="3">
    <source>
        <dbReference type="ARBA" id="ARBA00022801"/>
    </source>
</evidence>
<dbReference type="InterPro" id="IPR001667">
    <property type="entry name" value="DDH_dom"/>
</dbReference>
<dbReference type="InParanoid" id="A0A1Y2EQN2"/>
<proteinExistence type="predicted"/>
<evidence type="ECO:0008006" key="12">
    <source>
        <dbReference type="Google" id="ProtNLM"/>
    </source>
</evidence>
<dbReference type="GO" id="GO:0046872">
    <property type="term" value="F:metal ion binding"/>
    <property type="evidence" value="ECO:0007669"/>
    <property type="project" value="UniProtKB-KW"/>
</dbReference>
<keyword evidence="4" id="KW-0464">Manganese</keyword>
<dbReference type="Gene3D" id="3.90.1640.10">
    <property type="entry name" value="inorganic pyrophosphatase (n-terminal core)"/>
    <property type="match status" value="1"/>
</dbReference>
<comment type="cofactor">
    <cofactor evidence="1">
        <name>Mn(2+)</name>
        <dbReference type="ChEBI" id="CHEBI:29035"/>
    </cofactor>
</comment>
<dbReference type="OrthoDB" id="374045at2759"/>
<dbReference type="PANTHER" id="PTHR12112">
    <property type="entry name" value="BNIP - RELATED"/>
    <property type="match status" value="1"/>
</dbReference>
<dbReference type="EMBL" id="MCGR01000044">
    <property type="protein sequence ID" value="ORY73858.1"/>
    <property type="molecule type" value="Genomic_DNA"/>
</dbReference>
<dbReference type="InterPro" id="IPR038222">
    <property type="entry name" value="DHHA2_dom_sf"/>
</dbReference>
<evidence type="ECO:0000259" key="9">
    <source>
        <dbReference type="Pfam" id="PF02833"/>
    </source>
</evidence>
<evidence type="ECO:0000256" key="6">
    <source>
        <dbReference type="SAM" id="MobiDB-lite"/>
    </source>
</evidence>
<evidence type="ECO:0000256" key="4">
    <source>
        <dbReference type="ARBA" id="ARBA00023211"/>
    </source>
</evidence>
<dbReference type="InterPro" id="IPR004097">
    <property type="entry name" value="DHHA2"/>
</dbReference>
<dbReference type="FunCoup" id="A0A1Y2EQN2">
    <property type="interactions" value="223"/>
</dbReference>
<dbReference type="InterPro" id="IPR038763">
    <property type="entry name" value="DHH_sf"/>
</dbReference>
<feature type="domain" description="DHHA2" evidence="9">
    <location>
        <begin position="313"/>
        <end position="482"/>
    </location>
</feature>
<comment type="caution">
    <text evidence="10">The sequence shown here is derived from an EMBL/GenBank/DDBJ whole genome shotgun (WGS) entry which is preliminary data.</text>
</comment>
<name>A0A1Y2EQN2_9BASI</name>
<evidence type="ECO:0000313" key="10">
    <source>
        <dbReference type="EMBL" id="ORY73858.1"/>
    </source>
</evidence>
<evidence type="ECO:0000256" key="7">
    <source>
        <dbReference type="SAM" id="SignalP"/>
    </source>
</evidence>
<dbReference type="SUPFAM" id="SSF64182">
    <property type="entry name" value="DHH phosphoesterases"/>
    <property type="match status" value="1"/>
</dbReference>
<accession>A0A1Y2EQN2</accession>
<dbReference type="GO" id="GO:0004309">
    <property type="term" value="F:exopolyphosphatase activity"/>
    <property type="evidence" value="ECO:0007669"/>
    <property type="project" value="TreeGrafter"/>
</dbReference>
<reference evidence="10 11" key="1">
    <citation type="submission" date="2016-07" db="EMBL/GenBank/DDBJ databases">
        <title>Pervasive Adenine N6-methylation of Active Genes in Fungi.</title>
        <authorList>
            <consortium name="DOE Joint Genome Institute"/>
            <person name="Mondo S.J."/>
            <person name="Dannebaum R.O."/>
            <person name="Kuo R.C."/>
            <person name="Labutti K."/>
            <person name="Haridas S."/>
            <person name="Kuo A."/>
            <person name="Salamov A."/>
            <person name="Ahrendt S.R."/>
            <person name="Lipzen A."/>
            <person name="Sullivan W."/>
            <person name="Andreopoulos W.B."/>
            <person name="Clum A."/>
            <person name="Lindquist E."/>
            <person name="Daum C."/>
            <person name="Ramamoorthy G.K."/>
            <person name="Gryganskyi A."/>
            <person name="Culley D."/>
            <person name="Magnuson J.K."/>
            <person name="James T.Y."/>
            <person name="O'Malley M.A."/>
            <person name="Stajich J.E."/>
            <person name="Spatafora J.W."/>
            <person name="Visel A."/>
            <person name="Grigoriev I.V."/>
        </authorList>
    </citation>
    <scope>NUCLEOTIDE SEQUENCE [LARGE SCALE GENOMIC DNA]</scope>
    <source>
        <strain evidence="10 11">62-1032</strain>
    </source>
</reference>
<evidence type="ECO:0000313" key="11">
    <source>
        <dbReference type="Proteomes" id="UP000193467"/>
    </source>
</evidence>
<evidence type="ECO:0000259" key="8">
    <source>
        <dbReference type="Pfam" id="PF01368"/>
    </source>
</evidence>
<feature type="chain" id="PRO_5012824595" description="DHHA2 domain-containing protein" evidence="7">
    <location>
        <begin position="23"/>
        <end position="488"/>
    </location>
</feature>
<evidence type="ECO:0000256" key="1">
    <source>
        <dbReference type="ARBA" id="ARBA00001936"/>
    </source>
</evidence>
<keyword evidence="5" id="KW-0175">Coiled coil</keyword>
<keyword evidence="11" id="KW-1185">Reference proteome</keyword>
<dbReference type="Pfam" id="PF02833">
    <property type="entry name" value="DHHA2"/>
    <property type="match status" value="1"/>
</dbReference>
<dbReference type="GO" id="GO:0005737">
    <property type="term" value="C:cytoplasm"/>
    <property type="evidence" value="ECO:0007669"/>
    <property type="project" value="InterPro"/>
</dbReference>
<keyword evidence="7" id="KW-0732">Signal</keyword>
<evidence type="ECO:0000256" key="5">
    <source>
        <dbReference type="SAM" id="Coils"/>
    </source>
</evidence>
<dbReference type="Pfam" id="PF01368">
    <property type="entry name" value="DHH"/>
    <property type="match status" value="1"/>
</dbReference>
<organism evidence="10 11">
    <name type="scientific">Leucosporidium creatinivorum</name>
    <dbReference type="NCBI Taxonomy" id="106004"/>
    <lineage>
        <taxon>Eukaryota</taxon>
        <taxon>Fungi</taxon>
        <taxon>Dikarya</taxon>
        <taxon>Basidiomycota</taxon>
        <taxon>Pucciniomycotina</taxon>
        <taxon>Microbotryomycetes</taxon>
        <taxon>Leucosporidiales</taxon>
        <taxon>Leucosporidium</taxon>
    </lineage>
</organism>
<dbReference type="Proteomes" id="UP000193467">
    <property type="component" value="Unassembled WGS sequence"/>
</dbReference>
<protein>
    <recommendedName>
        <fullName evidence="12">DHHA2 domain-containing protein</fullName>
    </recommendedName>
</protein>
<feature type="signal peptide" evidence="7">
    <location>
        <begin position="1"/>
        <end position="22"/>
    </location>
</feature>
<gene>
    <name evidence="10" type="ORF">BCR35DRAFT_306970</name>
</gene>